<dbReference type="Pfam" id="PF09721">
    <property type="entry name" value="Exosortase_EpsH"/>
    <property type="match status" value="1"/>
</dbReference>
<feature type="transmembrane region" description="Helical" evidence="8">
    <location>
        <begin position="124"/>
        <end position="144"/>
    </location>
</feature>
<feature type="transmembrane region" description="Helical" evidence="8">
    <location>
        <begin position="77"/>
        <end position="94"/>
    </location>
</feature>
<evidence type="ECO:0000313" key="9">
    <source>
        <dbReference type="EMBL" id="MBT9313299.1"/>
    </source>
</evidence>
<dbReference type="GO" id="GO:0016787">
    <property type="term" value="F:hydrolase activity"/>
    <property type="evidence" value="ECO:0007669"/>
    <property type="project" value="UniProtKB-KW"/>
</dbReference>
<name>A0ABS5Y613_9CYAN</name>
<evidence type="ECO:0000256" key="4">
    <source>
        <dbReference type="ARBA" id="ARBA00022692"/>
    </source>
</evidence>
<gene>
    <name evidence="9" type="primary">crtB</name>
    <name evidence="9" type="ORF">IXB28_13870</name>
</gene>
<keyword evidence="5 9" id="KW-0378">Hydrolase</keyword>
<dbReference type="InterPro" id="IPR026492">
    <property type="entry name" value="Cyanoexo_CrtB"/>
</dbReference>
<accession>A0ABS5Y613</accession>
<evidence type="ECO:0000256" key="2">
    <source>
        <dbReference type="ARBA" id="ARBA00022475"/>
    </source>
</evidence>
<feature type="transmembrane region" description="Helical" evidence="8">
    <location>
        <begin position="186"/>
        <end position="209"/>
    </location>
</feature>
<dbReference type="NCBIfam" id="TIGR04178">
    <property type="entry name" value="exo_archaeo"/>
    <property type="match status" value="1"/>
</dbReference>
<feature type="transmembrane region" description="Helical" evidence="8">
    <location>
        <begin position="221"/>
        <end position="244"/>
    </location>
</feature>
<evidence type="ECO:0000256" key="7">
    <source>
        <dbReference type="ARBA" id="ARBA00023136"/>
    </source>
</evidence>
<protein>
    <submittedName>
        <fullName evidence="9">Cyanoexosortase B</fullName>
        <ecNumber evidence="9">3.4.22.-</ecNumber>
    </submittedName>
</protein>
<dbReference type="NCBIfam" id="TIGR04156">
    <property type="entry name" value="cyanoexo_CrtB"/>
    <property type="match status" value="1"/>
</dbReference>
<dbReference type="NCBIfam" id="TIGR02602">
    <property type="entry name" value="8TM_EpsH"/>
    <property type="match status" value="1"/>
</dbReference>
<dbReference type="InterPro" id="IPR019127">
    <property type="entry name" value="Exosortase"/>
</dbReference>
<evidence type="ECO:0000256" key="8">
    <source>
        <dbReference type="SAM" id="Phobius"/>
    </source>
</evidence>
<keyword evidence="3" id="KW-0645">Protease</keyword>
<keyword evidence="6 8" id="KW-1133">Transmembrane helix</keyword>
<proteinExistence type="predicted"/>
<feature type="transmembrane region" description="Helical" evidence="8">
    <location>
        <begin position="12"/>
        <end position="34"/>
    </location>
</feature>
<keyword evidence="2" id="KW-1003">Cell membrane</keyword>
<dbReference type="Proteomes" id="UP001196661">
    <property type="component" value="Unassembled WGS sequence"/>
</dbReference>
<dbReference type="InterPro" id="IPR026392">
    <property type="entry name" value="Exo/Archaeosortase_dom"/>
</dbReference>
<evidence type="ECO:0000256" key="6">
    <source>
        <dbReference type="ARBA" id="ARBA00022989"/>
    </source>
</evidence>
<reference evidence="9 10" key="1">
    <citation type="journal article" date="2021" name="Mar. Drugs">
        <title>Genome Reduction and Secondary Metabolism of the Marine Sponge-Associated Cyanobacterium Leptothoe.</title>
        <authorList>
            <person name="Konstantinou D."/>
            <person name="Popin R.V."/>
            <person name="Fewer D.P."/>
            <person name="Sivonen K."/>
            <person name="Gkelis S."/>
        </authorList>
    </citation>
    <scope>NUCLEOTIDE SEQUENCE [LARGE SCALE GENOMIC DNA]</scope>
    <source>
        <strain evidence="9 10">TAU-MAC 1615</strain>
    </source>
</reference>
<sequence length="312" mass="34776">MISLSQPKSSRWLTELILLSFLVILYGPLLYHWVWDGWVNKDISIQHEYFSHGILGIPLAAKLVWDKRQTWARLPDYCHWSGLACLAVALVFYTSGVMDALNLSLPLMLAGLLLCLKGRAGFKLMLFPLILVLFSTPTQLPYLIEPYILPLQRFIATVAGAILHGFGYDVEVNNIYLTMNQQLVEVAPHCAGLKMLFTSLYMGLVLTYWTGIYRSRLRTGIFFVGIVLVSVIGNILRNTILTFFHGNSMSEAFYWLHDSWGGDVYSAVMLGSLVLTVNAIQTHIPEKLEAARVSASTATASAAPSSTPPLDF</sequence>
<dbReference type="EC" id="3.4.22.-" evidence="9"/>
<evidence type="ECO:0000256" key="1">
    <source>
        <dbReference type="ARBA" id="ARBA00004651"/>
    </source>
</evidence>
<comment type="subcellular location">
    <subcellularLocation>
        <location evidence="1">Cell membrane</location>
        <topology evidence="1">Multi-pass membrane protein</topology>
    </subcellularLocation>
</comment>
<keyword evidence="10" id="KW-1185">Reference proteome</keyword>
<keyword evidence="7 8" id="KW-0472">Membrane</keyword>
<evidence type="ECO:0000256" key="3">
    <source>
        <dbReference type="ARBA" id="ARBA00022670"/>
    </source>
</evidence>
<dbReference type="InterPro" id="IPR013426">
    <property type="entry name" value="EpsH-like"/>
</dbReference>
<comment type="caution">
    <text evidence="9">The sequence shown here is derived from an EMBL/GenBank/DDBJ whole genome shotgun (WGS) entry which is preliminary data.</text>
</comment>
<dbReference type="EMBL" id="JADOER010000012">
    <property type="protein sequence ID" value="MBT9313299.1"/>
    <property type="molecule type" value="Genomic_DNA"/>
</dbReference>
<keyword evidence="4 8" id="KW-0812">Transmembrane</keyword>
<dbReference type="RefSeq" id="WP_215619191.1">
    <property type="nucleotide sequence ID" value="NZ_JADOER010000012.1"/>
</dbReference>
<evidence type="ECO:0000313" key="10">
    <source>
        <dbReference type="Proteomes" id="UP001196661"/>
    </source>
</evidence>
<evidence type="ECO:0000256" key="5">
    <source>
        <dbReference type="ARBA" id="ARBA00022801"/>
    </source>
</evidence>
<organism evidence="9 10">
    <name type="scientific">Leptothoe kymatousa TAU-MAC 1615</name>
    <dbReference type="NCBI Taxonomy" id="2364775"/>
    <lineage>
        <taxon>Bacteria</taxon>
        <taxon>Bacillati</taxon>
        <taxon>Cyanobacteriota</taxon>
        <taxon>Cyanophyceae</taxon>
        <taxon>Nodosilineales</taxon>
        <taxon>Cymatolegaceae</taxon>
        <taxon>Leptothoe</taxon>
        <taxon>Leptothoe kymatousa</taxon>
    </lineage>
</organism>